<dbReference type="EMBL" id="NCKV01002805">
    <property type="protein sequence ID" value="RWS26386.1"/>
    <property type="molecule type" value="Genomic_DNA"/>
</dbReference>
<dbReference type="STRING" id="299467.A0A443SFU5"/>
<feature type="domain" description="Malic enzyme NAD-binding" evidence="1">
    <location>
        <begin position="1"/>
        <end position="152"/>
    </location>
</feature>
<dbReference type="SMART" id="SM00919">
    <property type="entry name" value="Malic_M"/>
    <property type="match status" value="1"/>
</dbReference>
<dbReference type="VEuPathDB" id="VectorBase:LDEU005655"/>
<dbReference type="PANTHER" id="PTHR23406">
    <property type="entry name" value="MALIC ENZYME-RELATED"/>
    <property type="match status" value="1"/>
</dbReference>
<dbReference type="AlphaFoldDB" id="A0A443SFU5"/>
<sequence length="184" mass="20267">MIKPTAIIGASAQGGAFTETILRLMGSLNERPIIFPLSNPTSKAECTAKDAFMYTEGRAVFASGSPFASLSLFGKTLYPSQGNNAYIFPGVALAVIACRAKHIPDYTFLVAAKALADLLTEEHLKQERLYPPLQDIRDVSLGIAEKVAEYFYAENLAEVNPKPTDMSEFLKSNQYNFNYFQSKH</sequence>
<dbReference type="GO" id="GO:0051287">
    <property type="term" value="F:NAD binding"/>
    <property type="evidence" value="ECO:0007669"/>
    <property type="project" value="InterPro"/>
</dbReference>
<dbReference type="SUPFAM" id="SSF51735">
    <property type="entry name" value="NAD(P)-binding Rossmann-fold domains"/>
    <property type="match status" value="1"/>
</dbReference>
<dbReference type="Proteomes" id="UP000288716">
    <property type="component" value="Unassembled WGS sequence"/>
</dbReference>
<name>A0A443SFU5_9ACAR</name>
<dbReference type="GO" id="GO:0006108">
    <property type="term" value="P:malate metabolic process"/>
    <property type="evidence" value="ECO:0007669"/>
    <property type="project" value="TreeGrafter"/>
</dbReference>
<accession>A0A443SFU5</accession>
<dbReference type="GO" id="GO:0004473">
    <property type="term" value="F:malate dehydrogenase (decarboxylating) (NADP+) activity"/>
    <property type="evidence" value="ECO:0007669"/>
    <property type="project" value="TreeGrafter"/>
</dbReference>
<dbReference type="Gene3D" id="3.40.50.720">
    <property type="entry name" value="NAD(P)-binding Rossmann-like Domain"/>
    <property type="match status" value="1"/>
</dbReference>
<dbReference type="InterPro" id="IPR036291">
    <property type="entry name" value="NAD(P)-bd_dom_sf"/>
</dbReference>
<dbReference type="Pfam" id="PF03949">
    <property type="entry name" value="Malic_M"/>
    <property type="match status" value="1"/>
</dbReference>
<evidence type="ECO:0000313" key="3">
    <source>
        <dbReference type="Proteomes" id="UP000288716"/>
    </source>
</evidence>
<dbReference type="InterPro" id="IPR012302">
    <property type="entry name" value="Malic_NAD-bd"/>
</dbReference>
<dbReference type="OrthoDB" id="8300364at2759"/>
<dbReference type="PANTHER" id="PTHR23406:SF90">
    <property type="entry name" value="MALIC ENZYME-RELATED"/>
    <property type="match status" value="1"/>
</dbReference>
<keyword evidence="3" id="KW-1185">Reference proteome</keyword>
<comment type="caution">
    <text evidence="2">The sequence shown here is derived from an EMBL/GenBank/DDBJ whole genome shotgun (WGS) entry which is preliminary data.</text>
</comment>
<organism evidence="2 3">
    <name type="scientific">Leptotrombidium deliense</name>
    <dbReference type="NCBI Taxonomy" id="299467"/>
    <lineage>
        <taxon>Eukaryota</taxon>
        <taxon>Metazoa</taxon>
        <taxon>Ecdysozoa</taxon>
        <taxon>Arthropoda</taxon>
        <taxon>Chelicerata</taxon>
        <taxon>Arachnida</taxon>
        <taxon>Acari</taxon>
        <taxon>Acariformes</taxon>
        <taxon>Trombidiformes</taxon>
        <taxon>Prostigmata</taxon>
        <taxon>Anystina</taxon>
        <taxon>Parasitengona</taxon>
        <taxon>Trombiculoidea</taxon>
        <taxon>Trombiculidae</taxon>
        <taxon>Leptotrombidium</taxon>
    </lineage>
</organism>
<reference evidence="2 3" key="1">
    <citation type="journal article" date="2018" name="Gigascience">
        <title>Genomes of trombidid mites reveal novel predicted allergens and laterally-transferred genes associated with secondary metabolism.</title>
        <authorList>
            <person name="Dong X."/>
            <person name="Chaisiri K."/>
            <person name="Xia D."/>
            <person name="Armstrong S.D."/>
            <person name="Fang Y."/>
            <person name="Donnelly M.J."/>
            <person name="Kadowaki T."/>
            <person name="McGarry J.W."/>
            <person name="Darby A.C."/>
            <person name="Makepeace B.L."/>
        </authorList>
    </citation>
    <scope>NUCLEOTIDE SEQUENCE [LARGE SCALE GENOMIC DNA]</scope>
    <source>
        <strain evidence="2">UoL-UT</strain>
    </source>
</reference>
<evidence type="ECO:0000259" key="1">
    <source>
        <dbReference type="SMART" id="SM00919"/>
    </source>
</evidence>
<protein>
    <submittedName>
        <fullName evidence="2">NADP-dependent malic enzyme-like isoform X2</fullName>
    </submittedName>
</protein>
<evidence type="ECO:0000313" key="2">
    <source>
        <dbReference type="EMBL" id="RWS26386.1"/>
    </source>
</evidence>
<proteinExistence type="predicted"/>
<gene>
    <name evidence="2" type="ORF">B4U80_01728</name>
</gene>